<keyword evidence="3" id="KW-0808">Transferase</keyword>
<feature type="domain" description="DAGKc" evidence="9">
    <location>
        <begin position="1"/>
        <end position="131"/>
    </location>
</feature>
<dbReference type="RefSeq" id="WP_132878136.1">
    <property type="nucleotide sequence ID" value="NZ_SLXQ01000007.1"/>
</dbReference>
<comment type="cofactor">
    <cofactor evidence="1">
        <name>Mg(2+)</name>
        <dbReference type="ChEBI" id="CHEBI:18420"/>
    </cofactor>
</comment>
<dbReference type="GO" id="GO:0004143">
    <property type="term" value="F:ATP-dependent diacylglycerol kinase activity"/>
    <property type="evidence" value="ECO:0007669"/>
    <property type="project" value="TreeGrafter"/>
</dbReference>
<keyword evidence="11" id="KW-1185">Reference proteome</keyword>
<dbReference type="Pfam" id="PF00781">
    <property type="entry name" value="DAGK_cat"/>
    <property type="match status" value="1"/>
</dbReference>
<dbReference type="GO" id="GO:0005886">
    <property type="term" value="C:plasma membrane"/>
    <property type="evidence" value="ECO:0007669"/>
    <property type="project" value="TreeGrafter"/>
</dbReference>
<evidence type="ECO:0000259" key="9">
    <source>
        <dbReference type="PROSITE" id="PS50146"/>
    </source>
</evidence>
<evidence type="ECO:0000256" key="2">
    <source>
        <dbReference type="ARBA" id="ARBA00005983"/>
    </source>
</evidence>
<evidence type="ECO:0000313" key="11">
    <source>
        <dbReference type="Proteomes" id="UP000294911"/>
    </source>
</evidence>
<accession>A0A4R2QPN7</accession>
<evidence type="ECO:0000256" key="3">
    <source>
        <dbReference type="ARBA" id="ARBA00022679"/>
    </source>
</evidence>
<dbReference type="GO" id="GO:0008654">
    <property type="term" value="P:phospholipid biosynthetic process"/>
    <property type="evidence" value="ECO:0007669"/>
    <property type="project" value="UniProtKB-KW"/>
</dbReference>
<dbReference type="InterPro" id="IPR016064">
    <property type="entry name" value="NAD/diacylglycerol_kinase_sf"/>
</dbReference>
<gene>
    <name evidence="10" type="ORF">EV191_107163</name>
</gene>
<dbReference type="Pfam" id="PF19279">
    <property type="entry name" value="YegS_C"/>
    <property type="match status" value="1"/>
</dbReference>
<evidence type="ECO:0000256" key="8">
    <source>
        <dbReference type="ARBA" id="ARBA00023264"/>
    </source>
</evidence>
<evidence type="ECO:0000256" key="4">
    <source>
        <dbReference type="ARBA" id="ARBA00022741"/>
    </source>
</evidence>
<dbReference type="PANTHER" id="PTHR12358">
    <property type="entry name" value="SPHINGOSINE KINASE"/>
    <property type="match status" value="1"/>
</dbReference>
<dbReference type="InterPro" id="IPR050187">
    <property type="entry name" value="Lipid_Phosphate_FormReg"/>
</dbReference>
<reference evidence="10 11" key="1">
    <citation type="submission" date="2019-03" db="EMBL/GenBank/DDBJ databases">
        <title>Genomic Encyclopedia of Type Strains, Phase IV (KMG-IV): sequencing the most valuable type-strain genomes for metagenomic binning, comparative biology and taxonomic classification.</title>
        <authorList>
            <person name="Goeker M."/>
        </authorList>
    </citation>
    <scope>NUCLEOTIDE SEQUENCE [LARGE SCALE GENOMIC DNA]</scope>
    <source>
        <strain evidence="10 11">DSM 45765</strain>
    </source>
</reference>
<dbReference type="Gene3D" id="2.60.200.40">
    <property type="match status" value="1"/>
</dbReference>
<keyword evidence="5 10" id="KW-0418">Kinase</keyword>
<dbReference type="GO" id="GO:0005524">
    <property type="term" value="F:ATP binding"/>
    <property type="evidence" value="ECO:0007669"/>
    <property type="project" value="UniProtKB-KW"/>
</dbReference>
<dbReference type="PANTHER" id="PTHR12358:SF106">
    <property type="entry name" value="LIPID KINASE YEGS"/>
    <property type="match status" value="1"/>
</dbReference>
<evidence type="ECO:0000256" key="6">
    <source>
        <dbReference type="ARBA" id="ARBA00022840"/>
    </source>
</evidence>
<dbReference type="InterPro" id="IPR017438">
    <property type="entry name" value="ATP-NAD_kinase_N"/>
</dbReference>
<proteinExistence type="inferred from homology"/>
<evidence type="ECO:0000256" key="5">
    <source>
        <dbReference type="ARBA" id="ARBA00022777"/>
    </source>
</evidence>
<dbReference type="AlphaFoldDB" id="A0A4R2QPN7"/>
<protein>
    <submittedName>
        <fullName evidence="10">Diacylglycerol kinase</fullName>
    </submittedName>
</protein>
<keyword evidence="7" id="KW-0444">Lipid biosynthesis</keyword>
<dbReference type="InterPro" id="IPR045540">
    <property type="entry name" value="YegS/DAGK_C"/>
</dbReference>
<keyword evidence="8" id="KW-1208">Phospholipid metabolism</keyword>
<dbReference type="SUPFAM" id="SSF111331">
    <property type="entry name" value="NAD kinase/diacylglycerol kinase-like"/>
    <property type="match status" value="1"/>
</dbReference>
<keyword evidence="4" id="KW-0547">Nucleotide-binding</keyword>
<dbReference type="EMBL" id="SLXQ01000007">
    <property type="protein sequence ID" value="TCP50899.1"/>
    <property type="molecule type" value="Genomic_DNA"/>
</dbReference>
<keyword evidence="7" id="KW-0594">Phospholipid biosynthesis</keyword>
<keyword evidence="6" id="KW-0067">ATP-binding</keyword>
<keyword evidence="7" id="KW-0443">Lipid metabolism</keyword>
<dbReference type="PROSITE" id="PS50146">
    <property type="entry name" value="DAGK"/>
    <property type="match status" value="1"/>
</dbReference>
<organism evidence="10 11">
    <name type="scientific">Tamaricihabitans halophyticus</name>
    <dbReference type="NCBI Taxonomy" id="1262583"/>
    <lineage>
        <taxon>Bacteria</taxon>
        <taxon>Bacillati</taxon>
        <taxon>Actinomycetota</taxon>
        <taxon>Actinomycetes</taxon>
        <taxon>Pseudonocardiales</taxon>
        <taxon>Pseudonocardiaceae</taxon>
        <taxon>Tamaricihabitans</taxon>
    </lineage>
</organism>
<evidence type="ECO:0000256" key="1">
    <source>
        <dbReference type="ARBA" id="ARBA00001946"/>
    </source>
</evidence>
<dbReference type="Proteomes" id="UP000294911">
    <property type="component" value="Unassembled WGS sequence"/>
</dbReference>
<sequence>MRGVLLVCPGSGDGTVLRTAGSVAAQLRSTLSQLDTVVPSTAAETREHARAAVSEAVDVLVVLGGDGAAHCALQECAGTSTALAVLPAGSGNDLARALGMPAEPLAAADLLTRLFRISAPTRWDLGEAAGHWFATVLCAGFDSQVNARVNRMRWPQGRRRYDLAIIAELASLRAQTVRIHGANGDRALPATLVAVGNTAWYGGGIPICPTADPRDGLLDVTVIGQVRRRELLRILPRLRTGGHIGHPAVQSFRASRIRLGGDNDWLAYADGERFGPLPVDIQAHPAALRVYSAWPLRVAGRDMTP</sequence>
<dbReference type="Gene3D" id="3.40.50.10330">
    <property type="entry name" value="Probable inorganic polyphosphate/atp-NAD kinase, domain 1"/>
    <property type="match status" value="1"/>
</dbReference>
<dbReference type="InterPro" id="IPR001206">
    <property type="entry name" value="Diacylglycerol_kinase_cat_dom"/>
</dbReference>
<comment type="similarity">
    <text evidence="2">Belongs to the diacylglycerol/lipid kinase family.</text>
</comment>
<dbReference type="OrthoDB" id="142078at2"/>
<evidence type="ECO:0000256" key="7">
    <source>
        <dbReference type="ARBA" id="ARBA00023209"/>
    </source>
</evidence>
<dbReference type="SMART" id="SM00046">
    <property type="entry name" value="DAGKc"/>
    <property type="match status" value="1"/>
</dbReference>
<comment type="caution">
    <text evidence="10">The sequence shown here is derived from an EMBL/GenBank/DDBJ whole genome shotgun (WGS) entry which is preliminary data.</text>
</comment>
<evidence type="ECO:0000313" key="10">
    <source>
        <dbReference type="EMBL" id="TCP50899.1"/>
    </source>
</evidence>
<name>A0A4R2QPN7_9PSEU</name>